<feature type="compositionally biased region" description="Pro residues" evidence="5">
    <location>
        <begin position="1399"/>
        <end position="1416"/>
    </location>
</feature>
<keyword evidence="3" id="KW-0862">Zinc</keyword>
<feature type="compositionally biased region" description="Low complexity" evidence="5">
    <location>
        <begin position="207"/>
        <end position="225"/>
    </location>
</feature>
<evidence type="ECO:0000313" key="8">
    <source>
        <dbReference type="Proteomes" id="UP000298390"/>
    </source>
</evidence>
<feature type="domain" description="ZZ-type" evidence="6">
    <location>
        <begin position="745"/>
        <end position="800"/>
    </location>
</feature>
<feature type="compositionally biased region" description="Polar residues" evidence="5">
    <location>
        <begin position="433"/>
        <end position="442"/>
    </location>
</feature>
<feature type="region of interest" description="Disordered" evidence="5">
    <location>
        <begin position="265"/>
        <end position="399"/>
    </location>
</feature>
<keyword evidence="1" id="KW-0479">Metal-binding</keyword>
<feature type="region of interest" description="Disordered" evidence="5">
    <location>
        <begin position="423"/>
        <end position="448"/>
    </location>
</feature>
<feature type="region of interest" description="Disordered" evidence="5">
    <location>
        <begin position="1257"/>
        <end position="1285"/>
    </location>
</feature>
<protein>
    <recommendedName>
        <fullName evidence="6">ZZ-type domain-containing protein</fullName>
    </recommendedName>
</protein>
<dbReference type="InterPro" id="IPR013783">
    <property type="entry name" value="Ig-like_fold"/>
</dbReference>
<dbReference type="InterPro" id="IPR043145">
    <property type="entry name" value="Znf_ZZ_sf"/>
</dbReference>
<dbReference type="InterPro" id="IPR032350">
    <property type="entry name" value="Nbr1_FW"/>
</dbReference>
<feature type="region of interest" description="Disordered" evidence="5">
    <location>
        <begin position="1336"/>
        <end position="1356"/>
    </location>
</feature>
<evidence type="ECO:0000256" key="3">
    <source>
        <dbReference type="ARBA" id="ARBA00022833"/>
    </source>
</evidence>
<dbReference type="GO" id="GO:0016236">
    <property type="term" value="P:macroautophagy"/>
    <property type="evidence" value="ECO:0007669"/>
    <property type="project" value="TreeGrafter"/>
</dbReference>
<feature type="domain" description="ZZ-type" evidence="6">
    <location>
        <begin position="900"/>
        <end position="955"/>
    </location>
</feature>
<name>A0A4Y9YLV9_9APHY</name>
<feature type="region of interest" description="Disordered" evidence="5">
    <location>
        <begin position="491"/>
        <end position="530"/>
    </location>
</feature>
<evidence type="ECO:0000256" key="2">
    <source>
        <dbReference type="ARBA" id="ARBA00022771"/>
    </source>
</evidence>
<sequence length="1637" mass="180057">MFTVKATYRAETRKFTFPDSSHFPSFDQLYDQLYRVFRISPSFYLSQILFSPNSSSAAQRILLGREAHSADEYNEYIAPYQARSWPGALLKFSVYDETPHKSPTTTNNRISMVSTDSGHASVTASEGTMSATVVDWDHTPHSPKRQGDDRRLFLERLRERTTTRTNVSPPSESPTTPLPRDSADTSQDAVGARQSSRPLPRRPSPSPDTASTSTVTASSRTARPSLYDLLNRESSSSSQSVARTESWRPSLADVLRQDLAALSGQTTEAPDGARALHRPSQSISIDVIPPSPSLTDATHLNDERLDHTRHDSGRRRTHLVPRRSWDDDKPVPRPAAERRARPRPISDYGPIRRPATEDARRSSLVELLKDISPLSKQTSRESRPERRRPEDRLTSLLHDLHGEQRDLDLESRQQEDRLTSLLETMRKKRDQRSNTSSESSSPKVLIIPPPPILSEADVHIGRSPNFIVPPPPILYPSVGISTLAAETRSTDAPQTGVTFTPPAVKPPAASVTHNEEALPQSSERTAPRTAEAAGGVEVPACEEPSSNASQQIHCCSVSQGKADVQVLMNRFFSDVESTMKKAFGDDWELGDALKSAGRRCGHGDAASCGPQLDGRNTSSCCRARSPVDQCPTPFMFAESYRPPSPPRFPPGFVPYPPYAPQVPPPPPLPQMQVYPPHRMPSPLLRPVIPTPPPLPPLPPMLGEQYLTYSIPPPVVPPPPPAWGHLHVYDSANPPTVVPETPLLSHPGVTCDGCRGRNFYGVRYKCMDCQDFDLCSACICTRDIVKDHAQHAFRPVIESRTAQQQSHMGITCDGCGKRNIYGVRHKCMECPDYDLCTACICSGVHWDRHDSSHHFVPIATPGDMGRYHAAHQTQSRARMLTGGAQPAETTGVVMTGELPVHRNILCDVCNDVIVGVRHKCLDCPDYDLCSQCYAIPDIQSEHGAAHQFFAIDRPGEVIVHTVFSGDGERVPSARSPRRQPRTESQQSVASAPEPPTMHVHSARCNLCESRIWGERYKCLNCPDFDTITPEQHPGHGFVKIVKPQDLVMRDALGGETVHDARCNICNTVITGIRYKCLHSECPDFDLCQSCEALPFPVHPAVHPMLKMKTPDTVIPLVMRPSQAASNQQAPSVIASETVPSSPCRYESPEVRDEHMIQQSEDHWHSLMSQMRTEHTGLDIDESVLRRYPEIPSVVEPYRAPSSPPIIHGPIVHPVAEPLVNLPTPKRPESPASSVGQPAAEGHLIDLEEGNFPKNATEAAREPTVDGLTTPSDVPTSSSSANSVPRLDPVQNNEWRELWPELTAMLKHLLQPPTPTVVVSSPTHARMEQMPGAMFVEEKSDESESPEVAEEPRPAVEESPLVGEPLLCRPLVPERPSTIHRDIRGYFNVPPPPPLRKDTKPAPPRTPTPPRIPSPRLPSPVPVVAAPQPLFASFLSDNNIPDGQVFPPGAEFVKSWKMSNQGASDWPESTKLVFVAVEIVAGEMKAPEIPGKYVSYWRLSDGEGNQFGHSIWVDITVAEMTRATSSLSTDESLAASSVIMPQAAQSQIADAPRVLPPRTTTTAPSEPASATLPSSPLSDTDSFDSSISLVDAPSSPISDDFEEYFRELRGHVSRPEAAARRALEPEYVMLYDSASSESD</sequence>
<dbReference type="GO" id="GO:0008270">
    <property type="term" value="F:zinc ion binding"/>
    <property type="evidence" value="ECO:0007669"/>
    <property type="project" value="UniProtKB-KW"/>
</dbReference>
<feature type="compositionally biased region" description="Low complexity" evidence="5">
    <location>
        <begin position="1554"/>
        <end position="1576"/>
    </location>
</feature>
<comment type="caution">
    <text evidence="7">The sequence shown here is derived from an EMBL/GenBank/DDBJ whole genome shotgun (WGS) entry which is preliminary data.</text>
</comment>
<proteinExistence type="predicted"/>
<dbReference type="PANTHER" id="PTHR20930">
    <property type="entry name" value="OVARIAN CARCINOMA ANTIGEN CA125-RELATED"/>
    <property type="match status" value="1"/>
</dbReference>
<dbReference type="Gene3D" id="2.60.40.10">
    <property type="entry name" value="Immunoglobulins"/>
    <property type="match status" value="2"/>
</dbReference>
<feature type="region of interest" description="Disordered" evidence="5">
    <location>
        <begin position="962"/>
        <end position="997"/>
    </location>
</feature>
<reference evidence="7 8" key="1">
    <citation type="submission" date="2019-01" db="EMBL/GenBank/DDBJ databases">
        <title>Genome sequencing of the rare red list fungi Fomitopsis rosea.</title>
        <authorList>
            <person name="Buettner E."/>
            <person name="Kellner H."/>
        </authorList>
    </citation>
    <scope>NUCLEOTIDE SEQUENCE [LARGE SCALE GENOMIC DNA]</scope>
    <source>
        <strain evidence="7 8">DSM 105464</strain>
    </source>
</reference>
<feature type="compositionally biased region" description="Basic and acidic residues" evidence="5">
    <location>
        <begin position="323"/>
        <end position="339"/>
    </location>
</feature>
<evidence type="ECO:0000313" key="7">
    <source>
        <dbReference type="EMBL" id="TFY61959.1"/>
    </source>
</evidence>
<dbReference type="InterPro" id="IPR000433">
    <property type="entry name" value="Znf_ZZ"/>
</dbReference>
<dbReference type="PROSITE" id="PS50135">
    <property type="entry name" value="ZF_ZZ_2"/>
    <property type="match status" value="4"/>
</dbReference>
<dbReference type="PANTHER" id="PTHR20930:SF0">
    <property type="entry name" value="PROTEIN ILRUN"/>
    <property type="match status" value="1"/>
</dbReference>
<feature type="compositionally biased region" description="Polar residues" evidence="5">
    <location>
        <begin position="1577"/>
        <end position="1586"/>
    </location>
</feature>
<feature type="compositionally biased region" description="Basic residues" evidence="5">
    <location>
        <begin position="312"/>
        <end position="321"/>
    </location>
</feature>
<feature type="compositionally biased region" description="Basic and acidic residues" evidence="5">
    <location>
        <begin position="378"/>
        <end position="399"/>
    </location>
</feature>
<feature type="region of interest" description="Disordered" evidence="5">
    <location>
        <begin position="1544"/>
        <end position="1594"/>
    </location>
</feature>
<evidence type="ECO:0000256" key="5">
    <source>
        <dbReference type="SAM" id="MobiDB-lite"/>
    </source>
</evidence>
<keyword evidence="2 4" id="KW-0863">Zinc-finger</keyword>
<dbReference type="SUPFAM" id="SSF57850">
    <property type="entry name" value="RING/U-box"/>
    <property type="match status" value="5"/>
</dbReference>
<evidence type="ECO:0000256" key="4">
    <source>
        <dbReference type="PROSITE-ProRule" id="PRU00228"/>
    </source>
</evidence>
<feature type="domain" description="ZZ-type" evidence="6">
    <location>
        <begin position="806"/>
        <end position="862"/>
    </location>
</feature>
<feature type="region of interest" description="Disordered" evidence="5">
    <location>
        <begin position="1124"/>
        <end position="1145"/>
    </location>
</feature>
<accession>A0A4Y9YLV9</accession>
<feature type="compositionally biased region" description="Acidic residues" evidence="5">
    <location>
        <begin position="1337"/>
        <end position="1347"/>
    </location>
</feature>
<dbReference type="GO" id="GO:0000407">
    <property type="term" value="C:phagophore assembly site"/>
    <property type="evidence" value="ECO:0007669"/>
    <property type="project" value="TreeGrafter"/>
</dbReference>
<dbReference type="PROSITE" id="PS01357">
    <property type="entry name" value="ZF_ZZ_1"/>
    <property type="match status" value="2"/>
</dbReference>
<dbReference type="Proteomes" id="UP000298390">
    <property type="component" value="Unassembled WGS sequence"/>
</dbReference>
<feature type="compositionally biased region" description="Basic and acidic residues" evidence="5">
    <location>
        <begin position="299"/>
        <end position="311"/>
    </location>
</feature>
<feature type="compositionally biased region" description="Polar residues" evidence="5">
    <location>
        <begin position="101"/>
        <end position="125"/>
    </location>
</feature>
<feature type="compositionally biased region" description="Basic and acidic residues" evidence="5">
    <location>
        <begin position="135"/>
        <end position="151"/>
    </location>
</feature>
<feature type="compositionally biased region" description="Low complexity" evidence="5">
    <location>
        <begin position="163"/>
        <end position="179"/>
    </location>
</feature>
<dbReference type="EMBL" id="SEKV01000186">
    <property type="protein sequence ID" value="TFY61959.1"/>
    <property type="molecule type" value="Genomic_DNA"/>
</dbReference>
<dbReference type="Pfam" id="PF00569">
    <property type="entry name" value="ZZ"/>
    <property type="match status" value="4"/>
</dbReference>
<feature type="compositionally biased region" description="Basic and acidic residues" evidence="5">
    <location>
        <begin position="354"/>
        <end position="369"/>
    </location>
</feature>
<feature type="region of interest" description="Disordered" evidence="5">
    <location>
        <begin position="99"/>
        <end position="125"/>
    </location>
</feature>
<feature type="region of interest" description="Disordered" evidence="5">
    <location>
        <begin position="1380"/>
        <end position="1416"/>
    </location>
</feature>
<evidence type="ECO:0000259" key="6">
    <source>
        <dbReference type="PROSITE" id="PS50135"/>
    </source>
</evidence>
<feature type="region of interest" description="Disordered" evidence="5">
    <location>
        <begin position="159"/>
        <end position="247"/>
    </location>
</feature>
<dbReference type="CDD" id="cd14947">
    <property type="entry name" value="NBR1_like"/>
    <property type="match status" value="1"/>
</dbReference>
<dbReference type="STRING" id="34475.A0A4Y9YLV9"/>
<dbReference type="SMART" id="SM00291">
    <property type="entry name" value="ZnF_ZZ"/>
    <property type="match status" value="5"/>
</dbReference>
<dbReference type="CDD" id="cd02340">
    <property type="entry name" value="ZZ_NBR1_like"/>
    <property type="match status" value="4"/>
</dbReference>
<feature type="compositionally biased region" description="Low complexity" evidence="5">
    <location>
        <begin position="279"/>
        <end position="288"/>
    </location>
</feature>
<feature type="domain" description="ZZ-type" evidence="6">
    <location>
        <begin position="1056"/>
        <end position="1111"/>
    </location>
</feature>
<feature type="region of interest" description="Disordered" evidence="5">
    <location>
        <begin position="132"/>
        <end position="151"/>
    </location>
</feature>
<organism evidence="7 8">
    <name type="scientific">Rhodofomes roseus</name>
    <dbReference type="NCBI Taxonomy" id="34475"/>
    <lineage>
        <taxon>Eukaryota</taxon>
        <taxon>Fungi</taxon>
        <taxon>Dikarya</taxon>
        <taxon>Basidiomycota</taxon>
        <taxon>Agaricomycotina</taxon>
        <taxon>Agaricomycetes</taxon>
        <taxon>Polyporales</taxon>
        <taxon>Rhodofomes</taxon>
    </lineage>
</organism>
<evidence type="ECO:0000256" key="1">
    <source>
        <dbReference type="ARBA" id="ARBA00022723"/>
    </source>
</evidence>
<dbReference type="Pfam" id="PF16158">
    <property type="entry name" value="N_BRCA1_IG"/>
    <property type="match status" value="2"/>
</dbReference>
<gene>
    <name evidence="7" type="ORF">EVJ58_g4177</name>
</gene>
<feature type="compositionally biased region" description="Low complexity" evidence="5">
    <location>
        <begin position="1267"/>
        <end position="1283"/>
    </location>
</feature>
<dbReference type="GO" id="GO:0043130">
    <property type="term" value="F:ubiquitin binding"/>
    <property type="evidence" value="ECO:0007669"/>
    <property type="project" value="TreeGrafter"/>
</dbReference>
<dbReference type="Gene3D" id="3.30.60.90">
    <property type="match status" value="5"/>
</dbReference>